<evidence type="ECO:0000256" key="1">
    <source>
        <dbReference type="ARBA" id="ARBA00001933"/>
    </source>
</evidence>
<dbReference type="Proteomes" id="UP000297453">
    <property type="component" value="Unassembled WGS sequence"/>
</dbReference>
<sequence length="346" mass="39219">MLPGVLRIGKTRIDPVVRTDSYEIHIKRDDRIFFSQGTKIRKLFGIYESLLPSIESGLCKKVLLQGNLHSNAILAGVLFFRHVGVPTKVLGYSRDGNLVSPASLVARRFSELELYPSRKEWERAVEDTTKVSLSLNQLHLNENSTDNAARNLDRTSLESKLSTRNLNSTPSRWDDKAENPNSSGDLLLPEYFFCQESLNGLSSLWEEIDPNSFDHVVLDVGSGLTWLSAILWGKLPITGICLGLNREKTVLWLQENLSSLRQTLPSLAWNSLVEPKDKLRLSFSFGKKDGFWEEKAREYERKFGIYLEPIYSAKTFSVLEEMAKSDELNGRILYVYQGGILQGMNL</sequence>
<evidence type="ECO:0000256" key="2">
    <source>
        <dbReference type="ARBA" id="ARBA00008639"/>
    </source>
</evidence>
<protein>
    <submittedName>
        <fullName evidence="5">1-aminocyclopropane-1-carboxylate deaminase</fullName>
    </submittedName>
</protein>
<keyword evidence="6" id="KW-1185">Reference proteome</keyword>
<evidence type="ECO:0000256" key="3">
    <source>
        <dbReference type="ARBA" id="ARBA00022898"/>
    </source>
</evidence>
<reference evidence="5" key="1">
    <citation type="journal article" date="2019" name="PLoS Negl. Trop. Dis.">
        <title>Revisiting the worldwide diversity of Leptospira species in the environment.</title>
        <authorList>
            <person name="Vincent A.T."/>
            <person name="Schiettekatte O."/>
            <person name="Bourhy P."/>
            <person name="Veyrier F.J."/>
            <person name="Picardeau M."/>
        </authorList>
    </citation>
    <scope>NUCLEOTIDE SEQUENCE [LARGE SCALE GENOMIC DNA]</scope>
    <source>
        <strain evidence="5">SSS9</strain>
    </source>
</reference>
<dbReference type="EMBL" id="RQEP01000019">
    <property type="protein sequence ID" value="TGJ99345.1"/>
    <property type="molecule type" value="Genomic_DNA"/>
</dbReference>
<gene>
    <name evidence="5" type="ORF">EHO59_15900</name>
</gene>
<keyword evidence="3" id="KW-0663">Pyridoxal phosphate</keyword>
<dbReference type="PANTHER" id="PTHR43780:SF2">
    <property type="entry name" value="1-AMINOCYCLOPROPANE-1-CARBOXYLATE DEAMINASE-RELATED"/>
    <property type="match status" value="1"/>
</dbReference>
<evidence type="ECO:0000256" key="4">
    <source>
        <dbReference type="SAM" id="MobiDB-lite"/>
    </source>
</evidence>
<accession>A0A4R9FL30</accession>
<dbReference type="GO" id="GO:0019148">
    <property type="term" value="F:D-cysteine desulfhydrase activity"/>
    <property type="evidence" value="ECO:0007669"/>
    <property type="project" value="TreeGrafter"/>
</dbReference>
<dbReference type="InterPro" id="IPR036052">
    <property type="entry name" value="TrpB-like_PALP_sf"/>
</dbReference>
<feature type="region of interest" description="Disordered" evidence="4">
    <location>
        <begin position="159"/>
        <end position="180"/>
    </location>
</feature>
<dbReference type="PIRSF" id="PIRSF006278">
    <property type="entry name" value="ACCD_DCysDesulf"/>
    <property type="match status" value="1"/>
</dbReference>
<evidence type="ECO:0000313" key="5">
    <source>
        <dbReference type="EMBL" id="TGJ99345.1"/>
    </source>
</evidence>
<dbReference type="SUPFAM" id="SSF53686">
    <property type="entry name" value="Tryptophan synthase beta subunit-like PLP-dependent enzymes"/>
    <property type="match status" value="1"/>
</dbReference>
<dbReference type="InterPro" id="IPR027278">
    <property type="entry name" value="ACCD_DCysDesulf"/>
</dbReference>
<organism evidence="5 6">
    <name type="scientific">Leptospira semungkisensis</name>
    <dbReference type="NCBI Taxonomy" id="2484985"/>
    <lineage>
        <taxon>Bacteria</taxon>
        <taxon>Pseudomonadati</taxon>
        <taxon>Spirochaetota</taxon>
        <taxon>Spirochaetia</taxon>
        <taxon>Leptospirales</taxon>
        <taxon>Leptospiraceae</taxon>
        <taxon>Leptospira</taxon>
    </lineage>
</organism>
<comment type="cofactor">
    <cofactor evidence="1">
        <name>pyridoxal 5'-phosphate</name>
        <dbReference type="ChEBI" id="CHEBI:597326"/>
    </cofactor>
</comment>
<dbReference type="RefSeq" id="WP_135589436.1">
    <property type="nucleotide sequence ID" value="NZ_RQEP01000019.1"/>
</dbReference>
<dbReference type="OrthoDB" id="346024at2"/>
<comment type="similarity">
    <text evidence="2">Belongs to the ACC deaminase/D-cysteine desulfhydrase family.</text>
</comment>
<comment type="caution">
    <text evidence="5">The sequence shown here is derived from an EMBL/GenBank/DDBJ whole genome shotgun (WGS) entry which is preliminary data.</text>
</comment>
<name>A0A4R9FL30_9LEPT</name>
<proteinExistence type="inferred from homology"/>
<dbReference type="Gene3D" id="3.40.50.1100">
    <property type="match status" value="1"/>
</dbReference>
<dbReference type="AlphaFoldDB" id="A0A4R9FL30"/>
<feature type="compositionally biased region" description="Polar residues" evidence="4">
    <location>
        <begin position="159"/>
        <end position="171"/>
    </location>
</feature>
<evidence type="ECO:0000313" key="6">
    <source>
        <dbReference type="Proteomes" id="UP000297453"/>
    </source>
</evidence>
<dbReference type="PANTHER" id="PTHR43780">
    <property type="entry name" value="1-AMINOCYCLOPROPANE-1-CARBOXYLATE DEAMINASE-RELATED"/>
    <property type="match status" value="1"/>
</dbReference>